<dbReference type="STRING" id="285473.A4G23_00169"/>
<dbReference type="EC" id="3.4.11.9" evidence="4"/>
<dbReference type="SMART" id="SM01011">
    <property type="entry name" value="AMP_N"/>
    <property type="match status" value="1"/>
</dbReference>
<feature type="region of interest" description="Disordered" evidence="8">
    <location>
        <begin position="71"/>
        <end position="95"/>
    </location>
</feature>
<feature type="compositionally biased region" description="Basic and acidic residues" evidence="8">
    <location>
        <begin position="181"/>
        <end position="194"/>
    </location>
</feature>
<evidence type="ECO:0000256" key="8">
    <source>
        <dbReference type="SAM" id="MobiDB-lite"/>
    </source>
</evidence>
<evidence type="ECO:0000256" key="7">
    <source>
        <dbReference type="ARBA" id="ARBA00023211"/>
    </source>
</evidence>
<dbReference type="RefSeq" id="WP_237282112.1">
    <property type="nucleotide sequence ID" value="NZ_CP017316.1"/>
</dbReference>
<dbReference type="AlphaFoldDB" id="A0A1D8FW17"/>
<feature type="compositionally biased region" description="Low complexity" evidence="8">
    <location>
        <begin position="7"/>
        <end position="16"/>
    </location>
</feature>
<dbReference type="GO" id="GO:0070006">
    <property type="term" value="F:metalloaminopeptidase activity"/>
    <property type="evidence" value="ECO:0007669"/>
    <property type="project" value="InterPro"/>
</dbReference>
<dbReference type="PATRIC" id="fig|285473.5.peg.187"/>
<keyword evidence="10" id="KW-0645">Protease</keyword>
<name>A0A1D8FW17_9ACTN</name>
<evidence type="ECO:0000313" key="11">
    <source>
        <dbReference type="Proteomes" id="UP000095349"/>
    </source>
</evidence>
<evidence type="ECO:0000256" key="1">
    <source>
        <dbReference type="ARBA" id="ARBA00001424"/>
    </source>
</evidence>
<dbReference type="PANTHER" id="PTHR43226">
    <property type="entry name" value="XAA-PRO AMINOPEPTIDASE 3"/>
    <property type="match status" value="1"/>
</dbReference>
<dbReference type="Proteomes" id="UP000095349">
    <property type="component" value="Chromosome"/>
</dbReference>
<dbReference type="Gene3D" id="3.90.230.10">
    <property type="entry name" value="Creatinase/methionine aminopeptidase superfamily"/>
    <property type="match status" value="1"/>
</dbReference>
<dbReference type="GO" id="GO:0005829">
    <property type="term" value="C:cytosol"/>
    <property type="evidence" value="ECO:0007669"/>
    <property type="project" value="TreeGrafter"/>
</dbReference>
<accession>A0A1D8FW17</accession>
<evidence type="ECO:0000256" key="2">
    <source>
        <dbReference type="ARBA" id="ARBA00001936"/>
    </source>
</evidence>
<dbReference type="KEGG" id="srn:A4G23_00169"/>
<dbReference type="GO" id="GO:0030145">
    <property type="term" value="F:manganese ion binding"/>
    <property type="evidence" value="ECO:0007669"/>
    <property type="project" value="InterPro"/>
</dbReference>
<feature type="compositionally biased region" description="Low complexity" evidence="8">
    <location>
        <begin position="23"/>
        <end position="58"/>
    </location>
</feature>
<keyword evidence="7" id="KW-0464">Manganese</keyword>
<comment type="similarity">
    <text evidence="3">Belongs to the peptidase M24B family.</text>
</comment>
<dbReference type="PANTHER" id="PTHR43226:SF4">
    <property type="entry name" value="XAA-PRO AMINOPEPTIDASE 3"/>
    <property type="match status" value="1"/>
</dbReference>
<keyword evidence="11" id="KW-1185">Reference proteome</keyword>
<dbReference type="Pfam" id="PF05195">
    <property type="entry name" value="AMP_N"/>
    <property type="match status" value="1"/>
</dbReference>
<dbReference type="InterPro" id="IPR000994">
    <property type="entry name" value="Pept_M24"/>
</dbReference>
<feature type="domain" description="Aminopeptidase P N-terminal" evidence="9">
    <location>
        <begin position="99"/>
        <end position="247"/>
    </location>
</feature>
<dbReference type="EMBL" id="CP017316">
    <property type="protein sequence ID" value="AOT57383.1"/>
    <property type="molecule type" value="Genomic_DNA"/>
</dbReference>
<keyword evidence="5" id="KW-0479">Metal-binding</keyword>
<dbReference type="InterPro" id="IPR029149">
    <property type="entry name" value="Creatin/AminoP/Spt16_N"/>
</dbReference>
<dbReference type="GO" id="GO:0006508">
    <property type="term" value="P:proteolysis"/>
    <property type="evidence" value="ECO:0007669"/>
    <property type="project" value="TreeGrafter"/>
</dbReference>
<dbReference type="InterPro" id="IPR036005">
    <property type="entry name" value="Creatinase/aminopeptidase-like"/>
</dbReference>
<evidence type="ECO:0000259" key="9">
    <source>
        <dbReference type="SMART" id="SM01011"/>
    </source>
</evidence>
<feature type="region of interest" description="Disordered" evidence="8">
    <location>
        <begin position="173"/>
        <end position="194"/>
    </location>
</feature>
<sequence length="541" mass="56973">MTEQNGAHRTAAATGAARGGGTATEAGTATGAEAGTATGTGAEAGTSASTGAEAGTATGTATEAGTHTAAGIGARTVPAAEGGPFRGGWADTRRAVPPLAGAPYAAKRRSALSERFPGERVVIPSGGLKARSNDFDYPFRPHSAFVHLTAELGTRAVPDSVLVFEPTGTGHAVTLFTRPRSPRDGGPRGTEFHSDRRYGEFWTGRRRTLAETSDELGVEAAGRDGLERALRGGVPTRVLRGVDARVDAAVPPRPRADAELETFLSESRLVKDVWETEQLRSAVEWTVAGFHDVAGELRHAARLARGERWIEGTFNRRARLGGYGLGFETIAAAGAHACVLHWTRNDGPVRDGDLLLLDAGVEADSFHTADVTRTLPVGGRFTDVQRRVYDLVHAAQSAGIAALRPGARFGDFHDAAMRVIAEGLDAWGLRPYGATAATAEADLYRRYTVCGSGHMLGLDCHDCAGARREAYGDGVLEPGHVLTVEPGLYFQPDDLTVPEELRGIGVRIEDDFLVTADGAECLSAGLPRGADEVEAWLAALR</sequence>
<keyword evidence="6 10" id="KW-0378">Hydrolase</keyword>
<evidence type="ECO:0000313" key="10">
    <source>
        <dbReference type="EMBL" id="AOT57383.1"/>
    </source>
</evidence>
<evidence type="ECO:0000256" key="5">
    <source>
        <dbReference type="ARBA" id="ARBA00022723"/>
    </source>
</evidence>
<protein>
    <recommendedName>
        <fullName evidence="4">Xaa-Pro aminopeptidase</fullName>
        <ecNumber evidence="4">3.4.11.9</ecNumber>
    </recommendedName>
</protein>
<keyword evidence="10" id="KW-0031">Aminopeptidase</keyword>
<dbReference type="Gene3D" id="3.40.350.10">
    <property type="entry name" value="Creatinase/prolidase N-terminal domain"/>
    <property type="match status" value="1"/>
</dbReference>
<proteinExistence type="inferred from homology"/>
<dbReference type="CDD" id="cd01087">
    <property type="entry name" value="Prolidase"/>
    <property type="match status" value="1"/>
</dbReference>
<gene>
    <name evidence="10" type="primary">pepPI_2</name>
    <name evidence="10" type="ORF">A4G23_00169</name>
</gene>
<reference evidence="10 11" key="1">
    <citation type="submission" date="2016-09" db="EMBL/GenBank/DDBJ databases">
        <title>Streptomyces rubrolavendulae MJM4426 Genome sequencing and assembly.</title>
        <authorList>
            <person name="Kim J.-G."/>
        </authorList>
    </citation>
    <scope>NUCLEOTIDE SEQUENCE [LARGE SCALE GENOMIC DNA]</scope>
    <source>
        <strain evidence="10 11">MJM4426</strain>
    </source>
</reference>
<dbReference type="SUPFAM" id="SSF55920">
    <property type="entry name" value="Creatinase/aminopeptidase"/>
    <property type="match status" value="1"/>
</dbReference>
<organism evidence="10 11">
    <name type="scientific">Streptomyces rubrolavendulae</name>
    <dbReference type="NCBI Taxonomy" id="285473"/>
    <lineage>
        <taxon>Bacteria</taxon>
        <taxon>Bacillati</taxon>
        <taxon>Actinomycetota</taxon>
        <taxon>Actinomycetes</taxon>
        <taxon>Kitasatosporales</taxon>
        <taxon>Streptomycetaceae</taxon>
        <taxon>Streptomyces</taxon>
    </lineage>
</organism>
<dbReference type="SUPFAM" id="SSF53092">
    <property type="entry name" value="Creatinase/prolidase N-terminal domain"/>
    <property type="match status" value="1"/>
</dbReference>
<comment type="catalytic activity">
    <reaction evidence="1">
        <text>Release of any N-terminal amino acid, including proline, that is linked to proline, even from a dipeptide or tripeptide.</text>
        <dbReference type="EC" id="3.4.11.9"/>
    </reaction>
</comment>
<comment type="cofactor">
    <cofactor evidence="2">
        <name>Mn(2+)</name>
        <dbReference type="ChEBI" id="CHEBI:29035"/>
    </cofactor>
</comment>
<dbReference type="Pfam" id="PF00557">
    <property type="entry name" value="Peptidase_M24"/>
    <property type="match status" value="1"/>
</dbReference>
<feature type="region of interest" description="Disordered" evidence="8">
    <location>
        <begin position="1"/>
        <end position="58"/>
    </location>
</feature>
<evidence type="ECO:0000256" key="3">
    <source>
        <dbReference type="ARBA" id="ARBA00008766"/>
    </source>
</evidence>
<evidence type="ECO:0000256" key="6">
    <source>
        <dbReference type="ARBA" id="ARBA00022801"/>
    </source>
</evidence>
<dbReference type="InterPro" id="IPR052433">
    <property type="entry name" value="X-Pro_dipept-like"/>
</dbReference>
<evidence type="ECO:0000256" key="4">
    <source>
        <dbReference type="ARBA" id="ARBA00012574"/>
    </source>
</evidence>
<dbReference type="InterPro" id="IPR007865">
    <property type="entry name" value="Aminopep_P_N"/>
</dbReference>